<dbReference type="Proteomes" id="UP000629098">
    <property type="component" value="Unassembled WGS sequence"/>
</dbReference>
<dbReference type="EMBL" id="JACXAE010000074">
    <property type="protein sequence ID" value="MBD2775006.1"/>
    <property type="molecule type" value="Genomic_DNA"/>
</dbReference>
<organism evidence="2 3">
    <name type="scientific">Iningainema tapete BLCC-T55</name>
    <dbReference type="NCBI Taxonomy" id="2748662"/>
    <lineage>
        <taxon>Bacteria</taxon>
        <taxon>Bacillati</taxon>
        <taxon>Cyanobacteriota</taxon>
        <taxon>Cyanophyceae</taxon>
        <taxon>Nostocales</taxon>
        <taxon>Scytonemataceae</taxon>
        <taxon>Iningainema tapete</taxon>
    </lineage>
</organism>
<protein>
    <submittedName>
        <fullName evidence="2">Uncharacterized protein</fullName>
    </submittedName>
</protein>
<dbReference type="AlphaFoldDB" id="A0A8J7C8R3"/>
<dbReference type="RefSeq" id="WP_190832820.1">
    <property type="nucleotide sequence ID" value="NZ_CAWPPI010000074.1"/>
</dbReference>
<keyword evidence="1" id="KW-0812">Transmembrane</keyword>
<name>A0A8J7C8R3_9CYAN</name>
<sequence>MNENQQILEQDDDDVVINRLDAIDLSTVQYDDTERQETKNEIYKVFVGGLIGATLGGIAGALLIKGTAEKINQTVKNVGDKVKGASENFSQTVKGVGDAVQTVANGVNETVKDVGNTVNNTATDVNETVKSTADTVKGSANGMSTTVKNTVDTVKSAVTDVRQSVTSTAKSGATEVSPEHQIIKLPNNQAYMLVPVDNHKK</sequence>
<evidence type="ECO:0000313" key="3">
    <source>
        <dbReference type="Proteomes" id="UP000629098"/>
    </source>
</evidence>
<evidence type="ECO:0000313" key="2">
    <source>
        <dbReference type="EMBL" id="MBD2775006.1"/>
    </source>
</evidence>
<reference evidence="2" key="1">
    <citation type="submission" date="2020-09" db="EMBL/GenBank/DDBJ databases">
        <title>Iningainema tapete sp. nov. (Scytonemataceae, Cyanobacteria) from greenhouses in central Florida (USA) produces two types of nodularin with biosynthetic potential for microcystin-LR and anabaenopeptins.</title>
        <authorList>
            <person name="Berthold D.E."/>
            <person name="Lefler F.W."/>
            <person name="Huang I.-S."/>
            <person name="Abdulla H."/>
            <person name="Zimba P.V."/>
            <person name="Laughinghouse H.D. IV."/>
        </authorList>
    </citation>
    <scope>NUCLEOTIDE SEQUENCE</scope>
    <source>
        <strain evidence="2">BLCCT55</strain>
    </source>
</reference>
<feature type="transmembrane region" description="Helical" evidence="1">
    <location>
        <begin position="42"/>
        <end position="64"/>
    </location>
</feature>
<evidence type="ECO:0000256" key="1">
    <source>
        <dbReference type="SAM" id="Phobius"/>
    </source>
</evidence>
<accession>A0A8J7C8R3</accession>
<keyword evidence="1" id="KW-1133">Transmembrane helix</keyword>
<dbReference type="Gene3D" id="1.20.120.20">
    <property type="entry name" value="Apolipoprotein"/>
    <property type="match status" value="1"/>
</dbReference>
<proteinExistence type="predicted"/>
<keyword evidence="1" id="KW-0472">Membrane</keyword>
<gene>
    <name evidence="2" type="ORF">ICL16_23805</name>
</gene>
<keyword evidence="3" id="KW-1185">Reference proteome</keyword>
<comment type="caution">
    <text evidence="2">The sequence shown here is derived from an EMBL/GenBank/DDBJ whole genome shotgun (WGS) entry which is preliminary data.</text>
</comment>